<accession>A0ABN7WL23</accession>
<reference evidence="2 3" key="1">
    <citation type="submission" date="2021-06" db="EMBL/GenBank/DDBJ databases">
        <authorList>
            <person name="Kallberg Y."/>
            <person name="Tangrot J."/>
            <person name="Rosling A."/>
        </authorList>
    </citation>
    <scope>NUCLEOTIDE SEQUENCE [LARGE SCALE GENOMIC DNA]</scope>
    <source>
        <strain evidence="2 3">120-4 pot B 10/14</strain>
    </source>
</reference>
<comment type="caution">
    <text evidence="2">The sequence shown here is derived from an EMBL/GenBank/DDBJ whole genome shotgun (WGS) entry which is preliminary data.</text>
</comment>
<evidence type="ECO:0000313" key="3">
    <source>
        <dbReference type="Proteomes" id="UP000789901"/>
    </source>
</evidence>
<dbReference type="Proteomes" id="UP000789901">
    <property type="component" value="Unassembled WGS sequence"/>
</dbReference>
<gene>
    <name evidence="2" type="ORF">GMARGA_LOCUS32320</name>
</gene>
<proteinExistence type="predicted"/>
<protein>
    <submittedName>
        <fullName evidence="2">37441_t:CDS:1</fullName>
    </submittedName>
</protein>
<sequence>HQQQTMIDIDTNISNKPNTQSSEQHSTTLEAANLTQSSQNQ</sequence>
<feature type="region of interest" description="Disordered" evidence="1">
    <location>
        <begin position="1"/>
        <end position="41"/>
    </location>
</feature>
<dbReference type="EMBL" id="CAJVQB010050486">
    <property type="protein sequence ID" value="CAG8834944.1"/>
    <property type="molecule type" value="Genomic_DNA"/>
</dbReference>
<keyword evidence="3" id="KW-1185">Reference proteome</keyword>
<evidence type="ECO:0000313" key="2">
    <source>
        <dbReference type="EMBL" id="CAG8834944.1"/>
    </source>
</evidence>
<evidence type="ECO:0000256" key="1">
    <source>
        <dbReference type="SAM" id="MobiDB-lite"/>
    </source>
</evidence>
<feature type="non-terminal residue" evidence="2">
    <location>
        <position position="1"/>
    </location>
</feature>
<organism evidence="2 3">
    <name type="scientific">Gigaspora margarita</name>
    <dbReference type="NCBI Taxonomy" id="4874"/>
    <lineage>
        <taxon>Eukaryota</taxon>
        <taxon>Fungi</taxon>
        <taxon>Fungi incertae sedis</taxon>
        <taxon>Mucoromycota</taxon>
        <taxon>Glomeromycotina</taxon>
        <taxon>Glomeromycetes</taxon>
        <taxon>Diversisporales</taxon>
        <taxon>Gigasporaceae</taxon>
        <taxon>Gigaspora</taxon>
    </lineage>
</organism>
<name>A0ABN7WL23_GIGMA</name>